<name>A0A511Z813_9BACL</name>
<dbReference type="OrthoDB" id="1707128at2"/>
<organism evidence="2 3">
    <name type="scientific">Sporosarcina luteola</name>
    <dbReference type="NCBI Taxonomy" id="582850"/>
    <lineage>
        <taxon>Bacteria</taxon>
        <taxon>Bacillati</taxon>
        <taxon>Bacillota</taxon>
        <taxon>Bacilli</taxon>
        <taxon>Bacillales</taxon>
        <taxon>Caryophanaceae</taxon>
        <taxon>Sporosarcina</taxon>
    </lineage>
</organism>
<dbReference type="RefSeq" id="WP_147057645.1">
    <property type="nucleotide sequence ID" value="NZ_BJYL01000024.1"/>
</dbReference>
<dbReference type="Proteomes" id="UP000321901">
    <property type="component" value="Unassembled WGS sequence"/>
</dbReference>
<proteinExistence type="predicted"/>
<reference evidence="2 3" key="1">
    <citation type="submission" date="2019-07" db="EMBL/GenBank/DDBJ databases">
        <title>Whole genome shotgun sequence of Sporosarcina luteola NBRC 105378.</title>
        <authorList>
            <person name="Hosoyama A."/>
            <person name="Uohara A."/>
            <person name="Ohji S."/>
            <person name="Ichikawa N."/>
        </authorList>
    </citation>
    <scope>NUCLEOTIDE SEQUENCE [LARGE SCALE GENOMIC DNA]</scope>
    <source>
        <strain evidence="2 3">NBRC 105378</strain>
    </source>
</reference>
<gene>
    <name evidence="2" type="ORF">SLU01_18970</name>
</gene>
<dbReference type="AlphaFoldDB" id="A0A511Z813"/>
<keyword evidence="3" id="KW-1185">Reference proteome</keyword>
<evidence type="ECO:0000313" key="2">
    <source>
        <dbReference type="EMBL" id="GEN83585.1"/>
    </source>
</evidence>
<dbReference type="Pfam" id="PF06114">
    <property type="entry name" value="Peptidase_M78"/>
    <property type="match status" value="1"/>
</dbReference>
<sequence>MQLRQIHTDYWEERAEKVLSHFDYTYPDDIDIFQICWRYGIKVLPLDKPFLESHGLEFEDIEGLKAYSVPKEKARRGTIYLKEHLPHVERKLLVAEEFCHLYAHHSPQLSVNEYVLAKNEQQAKRMAAYLLMPQWFIDKVYDFAEDEAVTISDIADYFMVTEDFAHYRLELIFRHKVDAFTALRGKLGTLEWIK</sequence>
<evidence type="ECO:0000313" key="3">
    <source>
        <dbReference type="Proteomes" id="UP000321901"/>
    </source>
</evidence>
<dbReference type="EMBL" id="BJYL01000024">
    <property type="protein sequence ID" value="GEN83585.1"/>
    <property type="molecule type" value="Genomic_DNA"/>
</dbReference>
<accession>A0A511Z813</accession>
<feature type="domain" description="IrrE N-terminal-like" evidence="1">
    <location>
        <begin position="71"/>
        <end position="170"/>
    </location>
</feature>
<protein>
    <recommendedName>
        <fullName evidence="1">IrrE N-terminal-like domain-containing protein</fullName>
    </recommendedName>
</protein>
<evidence type="ECO:0000259" key="1">
    <source>
        <dbReference type="Pfam" id="PF06114"/>
    </source>
</evidence>
<dbReference type="InterPro" id="IPR010359">
    <property type="entry name" value="IrrE_HExxH"/>
</dbReference>
<comment type="caution">
    <text evidence="2">The sequence shown here is derived from an EMBL/GenBank/DDBJ whole genome shotgun (WGS) entry which is preliminary data.</text>
</comment>